<keyword evidence="4" id="KW-1185">Reference proteome</keyword>
<comment type="caution">
    <text evidence="3">The sequence shown here is derived from an EMBL/GenBank/DDBJ whole genome shotgun (WGS) entry which is preliminary data.</text>
</comment>
<gene>
    <name evidence="3" type="ORF">F8C90_10615</name>
</gene>
<dbReference type="NCBIfam" id="NF033546">
    <property type="entry name" value="transpos_IS21"/>
    <property type="match status" value="1"/>
</dbReference>
<evidence type="ECO:0000313" key="4">
    <source>
        <dbReference type="Proteomes" id="UP000468668"/>
    </source>
</evidence>
<dbReference type="OrthoDB" id="4397262at2"/>
<dbReference type="GeneID" id="98658857"/>
<dbReference type="InterPro" id="IPR001584">
    <property type="entry name" value="Integrase_cat-core"/>
</dbReference>
<evidence type="ECO:0000313" key="3">
    <source>
        <dbReference type="EMBL" id="KAB1634952.1"/>
    </source>
</evidence>
<dbReference type="InterPro" id="IPR054353">
    <property type="entry name" value="IstA-like_C"/>
</dbReference>
<dbReference type="GO" id="GO:0015074">
    <property type="term" value="P:DNA integration"/>
    <property type="evidence" value="ECO:0007669"/>
    <property type="project" value="InterPro"/>
</dbReference>
<protein>
    <submittedName>
        <fullName evidence="3">IS21 family transposase</fullName>
    </submittedName>
</protein>
<feature type="domain" description="Integrase catalytic" evidence="2">
    <location>
        <begin position="136"/>
        <end position="331"/>
    </location>
</feature>
<dbReference type="AlphaFoldDB" id="A0A6N6NNV1"/>
<organism evidence="3 4">
    <name type="scientific">Ellagibacter isourolithinifaciens</name>
    <dbReference type="NCBI Taxonomy" id="2137581"/>
    <lineage>
        <taxon>Bacteria</taxon>
        <taxon>Bacillati</taxon>
        <taxon>Actinomycetota</taxon>
        <taxon>Coriobacteriia</taxon>
        <taxon>Eggerthellales</taxon>
        <taxon>Eggerthellaceae</taxon>
        <taxon>Ellagibacter</taxon>
    </lineage>
</organism>
<dbReference type="Gene3D" id="3.30.420.10">
    <property type="entry name" value="Ribonuclease H-like superfamily/Ribonuclease H"/>
    <property type="match status" value="1"/>
</dbReference>
<proteinExistence type="inferred from homology"/>
<evidence type="ECO:0000259" key="2">
    <source>
        <dbReference type="PROSITE" id="PS50994"/>
    </source>
</evidence>
<dbReference type="PANTHER" id="PTHR35004">
    <property type="entry name" value="TRANSPOSASE RV3428C-RELATED"/>
    <property type="match status" value="1"/>
</dbReference>
<comment type="similarity">
    <text evidence="1">Belongs to the transposase IS21/IS408/IS1162 family.</text>
</comment>
<dbReference type="GO" id="GO:0003676">
    <property type="term" value="F:nucleic acid binding"/>
    <property type="evidence" value="ECO:0007669"/>
    <property type="project" value="InterPro"/>
</dbReference>
<dbReference type="SUPFAM" id="SSF53098">
    <property type="entry name" value="Ribonuclease H-like"/>
    <property type="match status" value="1"/>
</dbReference>
<dbReference type="Pfam" id="PF22483">
    <property type="entry name" value="Mu-transpos_C_2"/>
    <property type="match status" value="1"/>
</dbReference>
<dbReference type="EMBL" id="WAJR01000053">
    <property type="protein sequence ID" value="KAB1634952.1"/>
    <property type="molecule type" value="Genomic_DNA"/>
</dbReference>
<dbReference type="RefSeq" id="WP_158050479.1">
    <property type="nucleotide sequence ID" value="NZ_WAJR01000053.1"/>
</dbReference>
<accession>A0A6N6NNV1</accession>
<name>A0A6N6NNV1_9ACTN</name>
<dbReference type="InterPro" id="IPR036397">
    <property type="entry name" value="RNaseH_sf"/>
</dbReference>
<sequence>MAKMKKVLLMLLRGGSSQDDVAAALHVSKRDVSSAAKAIREHGLTYDEVSGMDPSAVDDTFFPKEARGRKRNAAYLQPDMRAYVERKKRCRKLVVKQFWQEYCSSAAECEKLAYSYQSFCEQFSDEAEKLGATQHFKHAPGEKAYVDWAGDAAKLTDKITGKATKVHVLVVSLPFSGRFWARGFADMRQQSWLEGHMSAFEEFGGVPRMLVPDNCATATGRGSAYETLLNKDYERFAEHYGCAVVPARVRKPRDKSTAEGTVDLVEKWVIAPSSEMRFYTLDEFNEFCAQRVGWLNSRPFSAKEGSRSSLFDEEEAGQLMPLPAERYEMCRWCYPKVSPDYHVTIDYMHYSVPHSLIGRTLEAKVTASKVVVYDNGEPVCEHVRLTGRKGQYDTFDEHMPANHRDAGSPWSDERFLSWAAKIGPETELAIARVLGSRKIVEQAFVPCRNILGLSKRYTPQLLEAACAQVNALCAVASYTGVKNAILSIKAQRDSARAAGTACAAAEGPAQVVDRAAHAGRLRGADAYRRKGGRRC</sequence>
<dbReference type="Proteomes" id="UP000468668">
    <property type="component" value="Unassembled WGS sequence"/>
</dbReference>
<reference evidence="3 4" key="1">
    <citation type="submission" date="2019-09" db="EMBL/GenBank/DDBJ databases">
        <title>Whole genome shotgun sequencing (WGS) of Ellagibacter isourolithinifaciens DSM 104140(T) and Adlercreutzia muris DSM 29508(T).</title>
        <authorList>
            <person name="Stoll D.A."/>
            <person name="Danylec N."/>
            <person name="Huch M."/>
        </authorList>
    </citation>
    <scope>NUCLEOTIDE SEQUENCE [LARGE SCALE GENOMIC DNA]</scope>
    <source>
        <strain evidence="3 4">DSM 104140</strain>
    </source>
</reference>
<dbReference type="PROSITE" id="PS50994">
    <property type="entry name" value="INTEGRASE"/>
    <property type="match status" value="1"/>
</dbReference>
<evidence type="ECO:0000256" key="1">
    <source>
        <dbReference type="ARBA" id="ARBA00009277"/>
    </source>
</evidence>
<dbReference type="PANTHER" id="PTHR35004:SF8">
    <property type="entry name" value="TRANSPOSASE RV3428C-RELATED"/>
    <property type="match status" value="1"/>
</dbReference>
<dbReference type="InterPro" id="IPR012337">
    <property type="entry name" value="RNaseH-like_sf"/>
</dbReference>